<keyword evidence="3" id="KW-0227">DNA damage</keyword>
<dbReference type="AlphaFoldDB" id="A0A9X2JM55"/>
<dbReference type="Pfam" id="PF12705">
    <property type="entry name" value="PDDEXK_1"/>
    <property type="match status" value="1"/>
</dbReference>
<evidence type="ECO:0000256" key="8">
    <source>
        <dbReference type="ARBA" id="ARBA00023125"/>
    </source>
</evidence>
<dbReference type="Proteomes" id="UP001139006">
    <property type="component" value="Unassembled WGS sequence"/>
</dbReference>
<evidence type="ECO:0000256" key="4">
    <source>
        <dbReference type="ARBA" id="ARBA00022801"/>
    </source>
</evidence>
<dbReference type="InterPro" id="IPR027417">
    <property type="entry name" value="P-loop_NTPase"/>
</dbReference>
<protein>
    <submittedName>
        <fullName evidence="12">PD-(D/E)XK nuclease family protein</fullName>
    </submittedName>
</protein>
<dbReference type="PANTHER" id="PTHR30591:SF1">
    <property type="entry name" value="RECBCD ENZYME SUBUNIT RECC"/>
    <property type="match status" value="1"/>
</dbReference>
<feature type="domain" description="ATP-dependent helicase/deoxyribonuclease subunit B N-terminal" evidence="11">
    <location>
        <begin position="5"/>
        <end position="286"/>
    </location>
</feature>
<keyword evidence="6" id="KW-0269">Exonuclease</keyword>
<keyword evidence="7" id="KW-0067">ATP-binding</keyword>
<accession>A0A9X2JM55</accession>
<evidence type="ECO:0000256" key="7">
    <source>
        <dbReference type="ARBA" id="ARBA00022840"/>
    </source>
</evidence>
<sequence>MTLGFILGTAAVNHEQVLLEQLATWRKQNPTDKSFYIVPNHIKFETEVSVLEYLRQQDSTAKGLFATTNTQIFSFSRLAWYFLKDHRTMQGRHLTETGLTMIVEHILQKLDNLYVFSSQKKQIGFAKKLATQLLEIKTGGYTPENLEDLAKGLTDNTGDLKAKLHDLVLVYREFERLVKDDYVDSAKVMLQLAEYLNTADLSTSSFIITGFEKFTALEIQILMILAKRAKNVRISLIMDKKSALTYQDDGTGLFKRSQKIYHYLCDWAQQRQIPMEPVIFASSKRVSTGLENLANYWQESVSYGPVKKQKSIDNDVEIHELPDRIAEVRFVASQIRQAVSKNHFKYRDFLILTPDITKYTNLIEPVFKQYQIPLFMDSSKSMSNHPLVEFLEALFDLMRHRNLYTYQEMMRLLKTELFIPKLYVSDYKNKSELILQQSEDTFRETLDWLENYLLKMGINLRRSWETKKVWIVKNLGQRAQESKQELLERELKLVHNKNANLIKDEVAGLLNYFWHELDKVKTNRDFAKVLINFLTRAGVPQNLAYLQNKMQTNLKKQSNLTMQTTAQDATQAEQVWNTFCDLLDEYVLALGDEPFDQENTVDIFKNGFDSATYKQVPTTLDQVIFSKTSIMQRNNRKQAFIIGVNDDVMPAHFEDASLLTEQERKKIEDEESNPTKFLNERSTIMMANEPYQNYLAFMTPTKKLWFTYPLNDSEGELLEISPYVIRIAKAFDIKINKKNDVYTYIGTPRTILTDVMDKSRIAFQSDIDLAEIWRAILQYELATLPKLSKKLLMSLKYKNEILPNTPNTNGHKQLIQELVRELYKHGEKTYMFGSISRLENFYSNPYEFFLKYGLRLNKRATFEVTSADTGTYFHSLLDQFIKVVHDQKRYIRELSSQEFDGIMHVAIDKVHELNKQQKTAIFDNTARIVFQRKQLEKKAYQVAQTLWKQRKDDSSLTLRSETTFGFGGATELEGLVFPENQKFGSDLSLNLQGRIDRLDLVISDLQRKYLNVIDYKSGNIDIKLKNFLTKALNGLSLQLLTYLAVLQKENNQAKLIQMLKETNPNVQLDAKSELELGSTTYQNLFGPKFKFEDYREVLNENKNFEELFMQQYQYRGLFRGEKTKDDDLLNALDQRLANVSNKSYLYNLKQQKNGYKASHGSQILTLDQMQTLIDLDLLKIDEARKDIFNGVIDLRPFKLGDDANGLQYSDYQPIMVFDPLVGNEYKQIVPLTDTDAWRKIIATVQERKAIDEK</sequence>
<proteinExistence type="predicted"/>
<dbReference type="GO" id="GO:0004527">
    <property type="term" value="F:exonuclease activity"/>
    <property type="evidence" value="ECO:0007669"/>
    <property type="project" value="UniProtKB-KW"/>
</dbReference>
<evidence type="ECO:0000256" key="5">
    <source>
        <dbReference type="ARBA" id="ARBA00022806"/>
    </source>
</evidence>
<gene>
    <name evidence="12" type="ORF">LB941_09950</name>
</gene>
<dbReference type="SUPFAM" id="SSF52540">
    <property type="entry name" value="P-loop containing nucleoside triphosphate hydrolases"/>
    <property type="match status" value="1"/>
</dbReference>
<evidence type="ECO:0000256" key="2">
    <source>
        <dbReference type="ARBA" id="ARBA00022741"/>
    </source>
</evidence>
<reference evidence="12 13" key="1">
    <citation type="journal article" date="2023" name="Int. J. Syst. Evol. Microbiol.">
        <title>Ligilactobacillus ubinensis sp. nov., a novel species isolated from the wild ferment of a durian fruit (Durio zibethinus).</title>
        <authorList>
            <person name="Heng Y.C."/>
            <person name="Menon N."/>
            <person name="Chen B."/>
            <person name="Loo B.Z.L."/>
            <person name="Wong G.W.J."/>
            <person name="Lim A.C.H."/>
            <person name="Silvaraju S."/>
            <person name="Kittelmann S."/>
        </authorList>
    </citation>
    <scope>NUCLEOTIDE SEQUENCE [LARGE SCALE GENOMIC DNA]</scope>
    <source>
        <strain evidence="12 13">WILCCON 0076</strain>
    </source>
</reference>
<dbReference type="EMBL" id="JAIULA010000022">
    <property type="protein sequence ID" value="MCP0887653.1"/>
    <property type="molecule type" value="Genomic_DNA"/>
</dbReference>
<evidence type="ECO:0000256" key="1">
    <source>
        <dbReference type="ARBA" id="ARBA00022722"/>
    </source>
</evidence>
<keyword evidence="5" id="KW-0347">Helicase</keyword>
<dbReference type="Gene3D" id="3.40.50.300">
    <property type="entry name" value="P-loop containing nucleotide triphosphate hydrolases"/>
    <property type="match status" value="4"/>
</dbReference>
<keyword evidence="13" id="KW-1185">Reference proteome</keyword>
<keyword evidence="8" id="KW-0238">DNA-binding</keyword>
<evidence type="ECO:0000313" key="13">
    <source>
        <dbReference type="Proteomes" id="UP001139006"/>
    </source>
</evidence>
<dbReference type="GO" id="GO:0003677">
    <property type="term" value="F:DNA binding"/>
    <property type="evidence" value="ECO:0007669"/>
    <property type="project" value="UniProtKB-KW"/>
</dbReference>
<name>A0A9X2JM55_9LACO</name>
<dbReference type="GO" id="GO:0005524">
    <property type="term" value="F:ATP binding"/>
    <property type="evidence" value="ECO:0007669"/>
    <property type="project" value="UniProtKB-KW"/>
</dbReference>
<evidence type="ECO:0000259" key="11">
    <source>
        <dbReference type="Pfam" id="PF21445"/>
    </source>
</evidence>
<evidence type="ECO:0000256" key="6">
    <source>
        <dbReference type="ARBA" id="ARBA00022839"/>
    </source>
</evidence>
<evidence type="ECO:0000259" key="10">
    <source>
        <dbReference type="Pfam" id="PF12705"/>
    </source>
</evidence>
<feature type="domain" description="PD-(D/E)XK endonuclease-like" evidence="10">
    <location>
        <begin position="834"/>
        <end position="1054"/>
    </location>
</feature>
<keyword evidence="4" id="KW-0378">Hydrolase</keyword>
<dbReference type="RefSeq" id="WP_253361735.1">
    <property type="nucleotide sequence ID" value="NZ_JAIULA010000022.1"/>
</dbReference>
<evidence type="ECO:0000256" key="9">
    <source>
        <dbReference type="ARBA" id="ARBA00023204"/>
    </source>
</evidence>
<organism evidence="12 13">
    <name type="scientific">Ligilactobacillus ubinensis</name>
    <dbReference type="NCBI Taxonomy" id="2876789"/>
    <lineage>
        <taxon>Bacteria</taxon>
        <taxon>Bacillati</taxon>
        <taxon>Bacillota</taxon>
        <taxon>Bacilli</taxon>
        <taxon>Lactobacillales</taxon>
        <taxon>Lactobacillaceae</taxon>
        <taxon>Ligilactobacillus</taxon>
    </lineage>
</organism>
<dbReference type="InterPro" id="IPR038726">
    <property type="entry name" value="PDDEXK_AddAB-type"/>
</dbReference>
<dbReference type="InterPro" id="IPR049035">
    <property type="entry name" value="ADDB_N"/>
</dbReference>
<keyword evidence="2" id="KW-0547">Nucleotide-binding</keyword>
<keyword evidence="1" id="KW-0540">Nuclease</keyword>
<dbReference type="GO" id="GO:0006310">
    <property type="term" value="P:DNA recombination"/>
    <property type="evidence" value="ECO:0007669"/>
    <property type="project" value="TreeGrafter"/>
</dbReference>
<evidence type="ECO:0000313" key="12">
    <source>
        <dbReference type="EMBL" id="MCP0887653.1"/>
    </source>
</evidence>
<dbReference type="GO" id="GO:0006281">
    <property type="term" value="P:DNA repair"/>
    <property type="evidence" value="ECO:0007669"/>
    <property type="project" value="UniProtKB-KW"/>
</dbReference>
<dbReference type="GO" id="GO:0004386">
    <property type="term" value="F:helicase activity"/>
    <property type="evidence" value="ECO:0007669"/>
    <property type="project" value="UniProtKB-KW"/>
</dbReference>
<comment type="caution">
    <text evidence="12">The sequence shown here is derived from an EMBL/GenBank/DDBJ whole genome shotgun (WGS) entry which is preliminary data.</text>
</comment>
<evidence type="ECO:0000256" key="3">
    <source>
        <dbReference type="ARBA" id="ARBA00022763"/>
    </source>
</evidence>
<dbReference type="Pfam" id="PF21445">
    <property type="entry name" value="ADDB_N"/>
    <property type="match status" value="1"/>
</dbReference>
<dbReference type="PANTHER" id="PTHR30591">
    <property type="entry name" value="RECBCD ENZYME SUBUNIT RECC"/>
    <property type="match status" value="1"/>
</dbReference>
<keyword evidence="9" id="KW-0234">DNA repair</keyword>